<dbReference type="PANTHER" id="PTHR24103">
    <property type="entry name" value="E3 UBIQUITIN-PROTEIN LIGASE TRIM"/>
    <property type="match status" value="1"/>
</dbReference>
<evidence type="ECO:0000313" key="3">
    <source>
        <dbReference type="Proteomes" id="UP001148018"/>
    </source>
</evidence>
<dbReference type="AlphaFoldDB" id="A0A9Q0D7J7"/>
<feature type="domain" description="B30.2/SPRY" evidence="1">
    <location>
        <begin position="227"/>
        <end position="422"/>
    </location>
</feature>
<dbReference type="Pfam" id="PF13765">
    <property type="entry name" value="PRY"/>
    <property type="match status" value="1"/>
</dbReference>
<evidence type="ECO:0000313" key="2">
    <source>
        <dbReference type="EMBL" id="KAJ3583147.1"/>
    </source>
</evidence>
<dbReference type="Gene3D" id="2.60.120.920">
    <property type="match status" value="1"/>
</dbReference>
<organism evidence="2 3">
    <name type="scientific">Muraenolepis orangiensis</name>
    <name type="common">Patagonian moray cod</name>
    <dbReference type="NCBI Taxonomy" id="630683"/>
    <lineage>
        <taxon>Eukaryota</taxon>
        <taxon>Metazoa</taxon>
        <taxon>Chordata</taxon>
        <taxon>Craniata</taxon>
        <taxon>Vertebrata</taxon>
        <taxon>Euteleostomi</taxon>
        <taxon>Actinopterygii</taxon>
        <taxon>Neopterygii</taxon>
        <taxon>Teleostei</taxon>
        <taxon>Neoteleostei</taxon>
        <taxon>Acanthomorphata</taxon>
        <taxon>Zeiogadaria</taxon>
        <taxon>Gadariae</taxon>
        <taxon>Gadiformes</taxon>
        <taxon>Muraenolepidoidei</taxon>
        <taxon>Muraenolepididae</taxon>
        <taxon>Muraenolepis</taxon>
    </lineage>
</organism>
<reference evidence="2" key="1">
    <citation type="submission" date="2022-07" db="EMBL/GenBank/DDBJ databases">
        <title>Chromosome-level genome of Muraenolepis orangiensis.</title>
        <authorList>
            <person name="Kim J."/>
        </authorList>
    </citation>
    <scope>NUCLEOTIDE SEQUENCE</scope>
    <source>
        <strain evidence="2">KU_S4_2022</strain>
        <tissue evidence="2">Muscle</tissue>
    </source>
</reference>
<dbReference type="PROSITE" id="PS50188">
    <property type="entry name" value="B302_SPRY"/>
    <property type="match status" value="1"/>
</dbReference>
<dbReference type="EMBL" id="JANIIK010000534">
    <property type="protein sequence ID" value="KAJ3583147.1"/>
    <property type="molecule type" value="Genomic_DNA"/>
</dbReference>
<dbReference type="InterPro" id="IPR003877">
    <property type="entry name" value="SPRY_dom"/>
</dbReference>
<dbReference type="SUPFAM" id="SSF49899">
    <property type="entry name" value="Concanavalin A-like lectins/glucanases"/>
    <property type="match status" value="1"/>
</dbReference>
<dbReference type="InterPro" id="IPR003879">
    <property type="entry name" value="Butyrophylin_SPRY"/>
</dbReference>
<accession>A0A9Q0D7J7</accession>
<comment type="caution">
    <text evidence="2">The sequence shown here is derived from an EMBL/GenBank/DDBJ whole genome shotgun (WGS) entry which is preliminary data.</text>
</comment>
<evidence type="ECO:0000259" key="1">
    <source>
        <dbReference type="PROSITE" id="PS50188"/>
    </source>
</evidence>
<dbReference type="InterPro" id="IPR013320">
    <property type="entry name" value="ConA-like_dom_sf"/>
</dbReference>
<dbReference type="InterPro" id="IPR043136">
    <property type="entry name" value="B30.2/SPRY_sf"/>
</dbReference>
<keyword evidence="3" id="KW-1185">Reference proteome</keyword>
<protein>
    <recommendedName>
        <fullName evidence="1">B30.2/SPRY domain-containing protein</fullName>
    </recommendedName>
</protein>
<dbReference type="SMART" id="SM00449">
    <property type="entry name" value="SPRY"/>
    <property type="match status" value="1"/>
</dbReference>
<name>A0A9Q0D7J7_9TELE</name>
<dbReference type="OrthoDB" id="128536at2759"/>
<gene>
    <name evidence="2" type="ORF">NHX12_034420</name>
</gene>
<dbReference type="InterPro" id="IPR050143">
    <property type="entry name" value="TRIM/RBCC"/>
</dbReference>
<dbReference type="Proteomes" id="UP001148018">
    <property type="component" value="Unassembled WGS sequence"/>
</dbReference>
<dbReference type="Pfam" id="PF00622">
    <property type="entry name" value="SPRY"/>
    <property type="match status" value="1"/>
</dbReference>
<dbReference type="InterPro" id="IPR001870">
    <property type="entry name" value="B30.2/SPRY"/>
</dbReference>
<dbReference type="PRINTS" id="PR01407">
    <property type="entry name" value="BUTYPHLNCDUF"/>
</dbReference>
<dbReference type="InterPro" id="IPR006574">
    <property type="entry name" value="PRY"/>
</dbReference>
<sequence length="422" mass="48458">MTSKDERPAGSCNSVGPVKKKRKHVCHSQPFLKPAFSLAFKLKEQLMRSVCKMLHVKSGDPSGPEPEDFTLDESKLIIREIAQELDRILQTRDLSLSTKVSEDESSLEERQAFLLQWDENLQMFNRPTGVSSPGVNGPEMDNGLKKAIGDLHTWAWTLSGEEEDSVCLDKDVGEVVKDMSQQWKNSKQHNILPVMDFIIWSILQQDGIKGSIAKHWNRNEELLQNRAAQQPIPESVWKWITKTTDKVRLDPSTANPCLKIFNDMTAMKMHQIVENNWNPLDNVQRAKHKFDGWWCVLGNEGFVSGKHYWEVNVQDKAEWRLGVVSESAPRNGFQNLNETTGYWTLKLQLGQLIAMTFPATKLDRCAPRVLGMFLDMEEGQMSFYDVDHRFHIYSFNVSFNRNKKVFPVFGTVETEREMRILG</sequence>
<proteinExistence type="predicted"/>